<evidence type="ECO:0000256" key="6">
    <source>
        <dbReference type="SAM" id="Phobius"/>
    </source>
</evidence>
<dbReference type="PANTHER" id="PTHR46140:SF1">
    <property type="entry name" value="VACUOLAR TRANSPORTER CHAPERONE COMPLEX SUBUNIT 4-RELATED"/>
    <property type="match status" value="1"/>
</dbReference>
<protein>
    <recommendedName>
        <fullName evidence="7">DUF202 domain-containing protein</fullName>
    </recommendedName>
</protein>
<organism evidence="8 9">
    <name type="scientific">Rhodosorus marinus</name>
    <dbReference type="NCBI Taxonomy" id="101924"/>
    <lineage>
        <taxon>Eukaryota</taxon>
        <taxon>Rhodophyta</taxon>
        <taxon>Stylonematophyceae</taxon>
        <taxon>Stylonematales</taxon>
        <taxon>Stylonemataceae</taxon>
        <taxon>Rhodosorus</taxon>
    </lineage>
</organism>
<evidence type="ECO:0000313" key="8">
    <source>
        <dbReference type="EMBL" id="KAJ8902034.1"/>
    </source>
</evidence>
<comment type="subcellular location">
    <subcellularLocation>
        <location evidence="1">Endomembrane system</location>
        <topology evidence="1">Multi-pass membrane protein</topology>
    </subcellularLocation>
</comment>
<feature type="compositionally biased region" description="Basic residues" evidence="5">
    <location>
        <begin position="62"/>
        <end position="74"/>
    </location>
</feature>
<comment type="caution">
    <text evidence="8">The sequence shown here is derived from an EMBL/GenBank/DDBJ whole genome shotgun (WGS) entry which is preliminary data.</text>
</comment>
<keyword evidence="4 6" id="KW-0472">Membrane</keyword>
<evidence type="ECO:0000256" key="1">
    <source>
        <dbReference type="ARBA" id="ARBA00004127"/>
    </source>
</evidence>
<dbReference type="InterPro" id="IPR003807">
    <property type="entry name" value="DUF202"/>
</dbReference>
<dbReference type="PANTHER" id="PTHR46140">
    <property type="entry name" value="VACUOLAR TRANSPORTER CHAPERONE 1-RELATED"/>
    <property type="match status" value="1"/>
</dbReference>
<name>A0AAV8UJ32_9RHOD</name>
<dbReference type="AlphaFoldDB" id="A0AAV8UJ32"/>
<proteinExistence type="predicted"/>
<keyword evidence="9" id="KW-1185">Reference proteome</keyword>
<accession>A0AAV8UJ32</accession>
<feature type="transmembrane region" description="Helical" evidence="6">
    <location>
        <begin position="90"/>
        <end position="112"/>
    </location>
</feature>
<feature type="domain" description="DUF202" evidence="7">
    <location>
        <begin position="81"/>
        <end position="145"/>
    </location>
</feature>
<feature type="transmembrane region" description="Helical" evidence="6">
    <location>
        <begin position="160"/>
        <end position="181"/>
    </location>
</feature>
<gene>
    <name evidence="8" type="ORF">NDN08_006442</name>
</gene>
<dbReference type="EMBL" id="JAMWBK010000009">
    <property type="protein sequence ID" value="KAJ8902034.1"/>
    <property type="molecule type" value="Genomic_DNA"/>
</dbReference>
<evidence type="ECO:0000256" key="5">
    <source>
        <dbReference type="SAM" id="MobiDB-lite"/>
    </source>
</evidence>
<feature type="region of interest" description="Disordered" evidence="5">
    <location>
        <begin position="30"/>
        <end position="79"/>
    </location>
</feature>
<keyword evidence="2 6" id="KW-0812">Transmembrane</keyword>
<feature type="transmembrane region" description="Helical" evidence="6">
    <location>
        <begin position="118"/>
        <end position="140"/>
    </location>
</feature>
<evidence type="ECO:0000313" key="9">
    <source>
        <dbReference type="Proteomes" id="UP001157974"/>
    </source>
</evidence>
<dbReference type="InterPro" id="IPR051572">
    <property type="entry name" value="VTC_Complex_Subunit"/>
</dbReference>
<dbReference type="Proteomes" id="UP001157974">
    <property type="component" value="Unassembled WGS sequence"/>
</dbReference>
<evidence type="ECO:0000256" key="4">
    <source>
        <dbReference type="ARBA" id="ARBA00023136"/>
    </source>
</evidence>
<feature type="compositionally biased region" description="Acidic residues" evidence="5">
    <location>
        <begin position="39"/>
        <end position="56"/>
    </location>
</feature>
<sequence>MQKSSSELHTIIGNLGANIHQEAEVLLQRSGERGKTMADDEETPLIQELAEDEAGEETVSRGKPKKEKKKKSKRRKDDDIKTHMSNERTFFKWLFFGFHIGGFGTFILTFFPAGGGRVYVVLFVWLVAFFFMYYGLFRYFTRRRAMKYGAAREEDWDDPIAPALMTIALFLTVGAIIFYAVSTSQLPSKSGWRNPDKP</sequence>
<keyword evidence="3 6" id="KW-1133">Transmembrane helix</keyword>
<dbReference type="GO" id="GO:0012505">
    <property type="term" value="C:endomembrane system"/>
    <property type="evidence" value="ECO:0007669"/>
    <property type="project" value="UniProtKB-SubCell"/>
</dbReference>
<evidence type="ECO:0000256" key="2">
    <source>
        <dbReference type="ARBA" id="ARBA00022692"/>
    </source>
</evidence>
<evidence type="ECO:0000256" key="3">
    <source>
        <dbReference type="ARBA" id="ARBA00022989"/>
    </source>
</evidence>
<reference evidence="8 9" key="1">
    <citation type="journal article" date="2023" name="Nat. Commun.">
        <title>Origin of minicircular mitochondrial genomes in red algae.</title>
        <authorList>
            <person name="Lee Y."/>
            <person name="Cho C.H."/>
            <person name="Lee Y.M."/>
            <person name="Park S.I."/>
            <person name="Yang J.H."/>
            <person name="West J.A."/>
            <person name="Bhattacharya D."/>
            <person name="Yoon H.S."/>
        </authorList>
    </citation>
    <scope>NUCLEOTIDE SEQUENCE [LARGE SCALE GENOMIC DNA]</scope>
    <source>
        <strain evidence="8 9">CCMP1338</strain>
        <tissue evidence="8">Whole cell</tissue>
    </source>
</reference>
<dbReference type="Pfam" id="PF02656">
    <property type="entry name" value="DUF202"/>
    <property type="match status" value="1"/>
</dbReference>
<evidence type="ECO:0000259" key="7">
    <source>
        <dbReference type="Pfam" id="PF02656"/>
    </source>
</evidence>